<dbReference type="EMBL" id="JABFCT010000005">
    <property type="protein sequence ID" value="KAF5875809.1"/>
    <property type="molecule type" value="Genomic_DNA"/>
</dbReference>
<keyword evidence="2" id="KW-1185">Reference proteome</keyword>
<protein>
    <submittedName>
        <fullName evidence="1">Uncharacterized protein</fullName>
    </submittedName>
</protein>
<dbReference type="GeneID" id="59265590"/>
<dbReference type="OrthoDB" id="5404738at2759"/>
<dbReference type="Proteomes" id="UP000531561">
    <property type="component" value="Unassembled WGS sequence"/>
</dbReference>
<proteinExistence type="predicted"/>
<dbReference type="RefSeq" id="XP_037194755.1">
    <property type="nucleotide sequence ID" value="XM_037341898.1"/>
</dbReference>
<gene>
    <name evidence="1" type="ORF">Bfra_011571</name>
</gene>
<accession>A0A8H6AYF1</accession>
<evidence type="ECO:0000313" key="1">
    <source>
        <dbReference type="EMBL" id="KAF5875809.1"/>
    </source>
</evidence>
<sequence length="108" mass="12281">MVRNKIRPDLDPSGLVRQIQMPCAIGYSEHLNKRSLDYQPAFALQGVTKLWDFMLSCLEFLEISMETIFLPIIKIWKAEQMNYAEILATLLAHSMADRNGLNVKGPGD</sequence>
<dbReference type="AlphaFoldDB" id="A0A8H6AYF1"/>
<name>A0A8H6AYF1_9HELO</name>
<reference evidence="1 2" key="1">
    <citation type="journal article" date="2020" name="Phytopathology">
        <title>A high-quality genome resource of Botrytis fragariae, a new and rapidly spreading fungal pathogen causing strawberry gray mold in the U.S.A.</title>
        <authorList>
            <person name="Wu Y."/>
            <person name="Saski C.A."/>
            <person name="Schnabel G."/>
            <person name="Xiao S."/>
            <person name="Hu M."/>
        </authorList>
    </citation>
    <scope>NUCLEOTIDE SEQUENCE [LARGE SCALE GENOMIC DNA]</scope>
    <source>
        <strain evidence="1 2">BVB16</strain>
    </source>
</reference>
<comment type="caution">
    <text evidence="1">The sequence shown here is derived from an EMBL/GenBank/DDBJ whole genome shotgun (WGS) entry which is preliminary data.</text>
</comment>
<organism evidence="1 2">
    <name type="scientific">Botrytis fragariae</name>
    <dbReference type="NCBI Taxonomy" id="1964551"/>
    <lineage>
        <taxon>Eukaryota</taxon>
        <taxon>Fungi</taxon>
        <taxon>Dikarya</taxon>
        <taxon>Ascomycota</taxon>
        <taxon>Pezizomycotina</taxon>
        <taxon>Leotiomycetes</taxon>
        <taxon>Helotiales</taxon>
        <taxon>Sclerotiniaceae</taxon>
        <taxon>Botrytis</taxon>
    </lineage>
</organism>
<evidence type="ECO:0000313" key="2">
    <source>
        <dbReference type="Proteomes" id="UP000531561"/>
    </source>
</evidence>